<dbReference type="EMBL" id="FQVE01000004">
    <property type="protein sequence ID" value="SHG14413.1"/>
    <property type="molecule type" value="Genomic_DNA"/>
</dbReference>
<sequence length="60" mass="7002">MPFVVCEIDRIILKLFFSPLKTQILIYKNTATAGTKKVNIIFLINYLIIRKKNIFLQSTI</sequence>
<dbReference type="Proteomes" id="UP000184108">
    <property type="component" value="Unassembled WGS sequence"/>
</dbReference>
<accession>A0A1M5HEM8</accession>
<evidence type="ECO:0000313" key="1">
    <source>
        <dbReference type="EMBL" id="SHG14413.1"/>
    </source>
</evidence>
<protein>
    <submittedName>
        <fullName evidence="1">Uncharacterized protein</fullName>
    </submittedName>
</protein>
<organism evidence="1 2">
    <name type="scientific">Chryseobacterium vrystaatense</name>
    <dbReference type="NCBI Taxonomy" id="307480"/>
    <lineage>
        <taxon>Bacteria</taxon>
        <taxon>Pseudomonadati</taxon>
        <taxon>Bacteroidota</taxon>
        <taxon>Flavobacteriia</taxon>
        <taxon>Flavobacteriales</taxon>
        <taxon>Weeksellaceae</taxon>
        <taxon>Chryseobacterium group</taxon>
        <taxon>Chryseobacterium</taxon>
    </lineage>
</organism>
<name>A0A1M5HEM8_9FLAO</name>
<evidence type="ECO:0000313" key="2">
    <source>
        <dbReference type="Proteomes" id="UP000184108"/>
    </source>
</evidence>
<proteinExistence type="predicted"/>
<gene>
    <name evidence="1" type="ORF">SAMN02787073_3679</name>
</gene>
<dbReference type="AlphaFoldDB" id="A0A1M5HEM8"/>
<reference evidence="2" key="1">
    <citation type="submission" date="2016-11" db="EMBL/GenBank/DDBJ databases">
        <authorList>
            <person name="Varghese N."/>
            <person name="Submissions S."/>
        </authorList>
    </citation>
    <scope>NUCLEOTIDE SEQUENCE [LARGE SCALE GENOMIC DNA]</scope>
    <source>
        <strain evidence="2">YR203</strain>
    </source>
</reference>